<evidence type="ECO:0000259" key="2">
    <source>
        <dbReference type="PROSITE" id="PS50263"/>
    </source>
</evidence>
<organism evidence="3 4">
    <name type="scientific">Pontixanthobacter gangjinensis</name>
    <dbReference type="NCBI Taxonomy" id="1028742"/>
    <lineage>
        <taxon>Bacteria</taxon>
        <taxon>Pseudomonadati</taxon>
        <taxon>Pseudomonadota</taxon>
        <taxon>Alphaproteobacteria</taxon>
        <taxon>Sphingomonadales</taxon>
        <taxon>Erythrobacteraceae</taxon>
        <taxon>Pontixanthobacter</taxon>
    </lineage>
</organism>
<comment type="caution">
    <text evidence="3">The sequence shown here is derived from an EMBL/GenBank/DDBJ whole genome shotgun (WGS) entry which is preliminary data.</text>
</comment>
<reference evidence="3 4" key="1">
    <citation type="submission" date="2019-12" db="EMBL/GenBank/DDBJ databases">
        <title>Genomic-based taxomic classification of the family Erythrobacteraceae.</title>
        <authorList>
            <person name="Xu L."/>
        </authorList>
    </citation>
    <scope>NUCLEOTIDE SEQUENCE [LARGE SCALE GENOMIC DNA]</scope>
    <source>
        <strain evidence="3 4">JCM 17802</strain>
    </source>
</reference>
<dbReference type="Pfam" id="PF00795">
    <property type="entry name" value="CN_hydrolase"/>
    <property type="match status" value="1"/>
</dbReference>
<dbReference type="OrthoDB" id="9811121at2"/>
<evidence type="ECO:0000313" key="3">
    <source>
        <dbReference type="EMBL" id="MXO56937.1"/>
    </source>
</evidence>
<dbReference type="InterPro" id="IPR003010">
    <property type="entry name" value="C-N_Hydrolase"/>
</dbReference>
<keyword evidence="4" id="KW-1185">Reference proteome</keyword>
<dbReference type="SUPFAM" id="SSF56317">
    <property type="entry name" value="Carbon-nitrogen hydrolase"/>
    <property type="match status" value="1"/>
</dbReference>
<dbReference type="AlphaFoldDB" id="A0A6I4SQ21"/>
<evidence type="ECO:0000256" key="1">
    <source>
        <dbReference type="ARBA" id="ARBA00022801"/>
    </source>
</evidence>
<dbReference type="Gene3D" id="3.60.110.10">
    <property type="entry name" value="Carbon-nitrogen hydrolase"/>
    <property type="match status" value="1"/>
</dbReference>
<name>A0A6I4SQ21_9SPHN</name>
<dbReference type="InterPro" id="IPR045254">
    <property type="entry name" value="Nit1/2_C-N_Hydrolase"/>
</dbReference>
<dbReference type="GO" id="GO:0016811">
    <property type="term" value="F:hydrolase activity, acting on carbon-nitrogen (but not peptide) bonds, in linear amides"/>
    <property type="evidence" value="ECO:0007669"/>
    <property type="project" value="InterPro"/>
</dbReference>
<dbReference type="PANTHER" id="PTHR23088:SF27">
    <property type="entry name" value="DEAMINATED GLUTATHIONE AMIDASE"/>
    <property type="match status" value="1"/>
</dbReference>
<sequence>MPRIAVLQMNTGIDPQRNACVLVDALERAADGGAVMLFTPEMSTLLDSNRARAAVHVVPEAENLAISMVRDACANTGVWLALGSIPVAGSGAKSANRSLVIDATGQIRARYDKMHMFDVDLASGESWRESSAYQAGSDVVVVETPIGRLGLTICYDIRFPVLFDQLGRAHCDVIAIPAAFTVPTGQDHWHVLQRARAIEASAYVVAAAQTGEHQDGRKTYGHSLVVDPWGKVLLDMGKQPGMAFAEIEADRIAEVRSQLPSLANRRDIPKSTSP</sequence>
<evidence type="ECO:0000313" key="4">
    <source>
        <dbReference type="Proteomes" id="UP000468943"/>
    </source>
</evidence>
<dbReference type="RefSeq" id="WP_160598075.1">
    <property type="nucleotide sequence ID" value="NZ_WTYS01000001.1"/>
</dbReference>
<dbReference type="PROSITE" id="PS50263">
    <property type="entry name" value="CN_HYDROLASE"/>
    <property type="match status" value="1"/>
</dbReference>
<gene>
    <name evidence="3" type="ORF">GRI36_08570</name>
</gene>
<proteinExistence type="predicted"/>
<protein>
    <submittedName>
        <fullName evidence="3">Carbon-nitrogen hydrolase family protein</fullName>
    </submittedName>
</protein>
<keyword evidence="1 3" id="KW-0378">Hydrolase</keyword>
<dbReference type="Proteomes" id="UP000468943">
    <property type="component" value="Unassembled WGS sequence"/>
</dbReference>
<dbReference type="InterPro" id="IPR036526">
    <property type="entry name" value="C-N_Hydrolase_sf"/>
</dbReference>
<dbReference type="CDD" id="cd07572">
    <property type="entry name" value="nit"/>
    <property type="match status" value="1"/>
</dbReference>
<dbReference type="EMBL" id="WTYS01000001">
    <property type="protein sequence ID" value="MXO56937.1"/>
    <property type="molecule type" value="Genomic_DNA"/>
</dbReference>
<accession>A0A6I4SQ21</accession>
<dbReference type="PANTHER" id="PTHR23088">
    <property type="entry name" value="NITRILASE-RELATED"/>
    <property type="match status" value="1"/>
</dbReference>
<feature type="domain" description="CN hydrolase" evidence="2">
    <location>
        <begin position="2"/>
        <end position="249"/>
    </location>
</feature>